<dbReference type="Pfam" id="PF00615">
    <property type="entry name" value="RGS"/>
    <property type="match status" value="1"/>
</dbReference>
<dbReference type="GeneTree" id="ENSGT00940000161004"/>
<dbReference type="Ensembl" id="ENSXETT00000112125">
    <property type="protein sequence ID" value="ENSXETP00000119382"/>
    <property type="gene ID" value="ENSXETG00000035089"/>
</dbReference>
<reference evidence="3" key="1">
    <citation type="journal article" date="2010" name="Science">
        <title>The genome of the Western clawed frog Xenopus tropicalis.</title>
        <authorList>
            <person name="Hellsten U."/>
            <person name="Harland R.M."/>
            <person name="Gilchrist M.J."/>
            <person name="Hendrix D."/>
            <person name="Jurka J."/>
            <person name="Kapitonov V."/>
            <person name="Ovcharenko I."/>
            <person name="Putnam N.H."/>
            <person name="Shu S."/>
            <person name="Taher L."/>
            <person name="Blitz I.L."/>
            <person name="Blumberg B."/>
            <person name="Dichmann D.S."/>
            <person name="Dubchak I."/>
            <person name="Amaya E."/>
            <person name="Detter J.C."/>
            <person name="Fletcher R."/>
            <person name="Gerhard D.S."/>
            <person name="Goodstein D."/>
            <person name="Graves T."/>
            <person name="Grigoriev I.V."/>
            <person name="Grimwood J."/>
            <person name="Kawashima T."/>
            <person name="Lindquist E."/>
            <person name="Lucas S.M."/>
            <person name="Mead P.E."/>
            <person name="Mitros T."/>
            <person name="Ogino H."/>
            <person name="Ohta Y."/>
            <person name="Poliakov A.V."/>
            <person name="Pollet N."/>
            <person name="Robert J."/>
            <person name="Salamov A."/>
            <person name="Sater A.K."/>
            <person name="Schmutz J."/>
            <person name="Terry A."/>
            <person name="Vize P.D."/>
            <person name="Warren W.C."/>
            <person name="Wells D."/>
            <person name="Wills A."/>
            <person name="Wilson R.K."/>
            <person name="Zimmerman L.B."/>
            <person name="Zorn A.M."/>
            <person name="Grainger R."/>
            <person name="Grammer T."/>
            <person name="Khokha M.K."/>
            <person name="Richardson P.M."/>
            <person name="Rokhsar D.S."/>
        </authorList>
    </citation>
    <scope>NUCLEOTIDE SEQUENCE [LARGE SCALE GENOMIC DNA]</scope>
    <source>
        <strain evidence="3">Nigerian</strain>
    </source>
</reference>
<organism evidence="3">
    <name type="scientific">Xenopus tropicalis</name>
    <name type="common">Western clawed frog</name>
    <name type="synonym">Silurana tropicalis</name>
    <dbReference type="NCBI Taxonomy" id="8364"/>
    <lineage>
        <taxon>Eukaryota</taxon>
        <taxon>Metazoa</taxon>
        <taxon>Chordata</taxon>
        <taxon>Craniata</taxon>
        <taxon>Vertebrata</taxon>
        <taxon>Euteleostomi</taxon>
        <taxon>Amphibia</taxon>
        <taxon>Batrachia</taxon>
        <taxon>Anura</taxon>
        <taxon>Pipoidea</taxon>
        <taxon>Pipidae</taxon>
        <taxon>Xenopodinae</taxon>
        <taxon>Xenopus</taxon>
        <taxon>Silurana</taxon>
    </lineage>
</organism>
<dbReference type="SUPFAM" id="SSF48097">
    <property type="entry name" value="Regulator of G-protein signaling, RGS"/>
    <property type="match status" value="1"/>
</dbReference>
<dbReference type="SMART" id="SM00315">
    <property type="entry name" value="RGS"/>
    <property type="match status" value="1"/>
</dbReference>
<dbReference type="FunFam" id="1.10.167.10:FF:000001">
    <property type="entry name" value="Putative regulator of g-protein signaling 12"/>
    <property type="match status" value="1"/>
</dbReference>
<dbReference type="PANTHER" id="PTHR10845:SF160">
    <property type="entry name" value="REGULATOR OF G-PROTEIN SIGNALING 21"/>
    <property type="match status" value="1"/>
</dbReference>
<feature type="domain" description="RGS" evidence="2">
    <location>
        <begin position="56"/>
        <end position="161"/>
    </location>
</feature>
<dbReference type="InterPro" id="IPR044926">
    <property type="entry name" value="RGS_subdomain_2"/>
</dbReference>
<comment type="function">
    <text evidence="1">Regulates G protein-coupled receptor signaling cascades, including signaling downstream of the N-formylpeptide chemoattractant receptors and leukotriene receptors. Inhibits B cell chemotaxis. Inhibits signal transduction by increasing the GTPase activity of G protein alpha subunits, thereby driving them into their inactive GDP-bound form.</text>
</comment>
<dbReference type="InterPro" id="IPR036305">
    <property type="entry name" value="RGS_sf"/>
</dbReference>
<sequence length="171" mass="19907">MLTDVFLLPLRKWNVMTPWTSYSPVKGAGMGSVIQKLVIQKVQNYGKAISHRLHYGLSAFRAFLKSEFSDENLEFWLACEDLKTSTSDQISSKVYDIYCEFIKAESPREINIDHKTRDDIAQNITQTTIHCFDDAQKLILCLMAKDSFPRFLKSEHYKELVQKQQNHVQKR</sequence>
<dbReference type="AlphaFoldDB" id="A0A803KGD7"/>
<evidence type="ECO:0000256" key="1">
    <source>
        <dbReference type="ARBA" id="ARBA00053238"/>
    </source>
</evidence>
<dbReference type="Gene3D" id="1.10.167.10">
    <property type="entry name" value="Regulator of G-protein Signalling 4, domain 2"/>
    <property type="match status" value="1"/>
</dbReference>
<evidence type="ECO:0000259" key="2">
    <source>
        <dbReference type="PROSITE" id="PS50132"/>
    </source>
</evidence>
<dbReference type="PANTHER" id="PTHR10845">
    <property type="entry name" value="REGULATOR OF G PROTEIN SIGNALING"/>
    <property type="match status" value="1"/>
</dbReference>
<dbReference type="PROSITE" id="PS50132">
    <property type="entry name" value="RGS"/>
    <property type="match status" value="1"/>
</dbReference>
<dbReference type="InParanoid" id="A0A803KGD7"/>
<name>A0A803KGD7_XENTR</name>
<accession>A0A803KGD7</accession>
<dbReference type="Bgee" id="ENSXETG00000035089">
    <property type="expression patterns" value="Expressed in testis and 1 other cell type or tissue"/>
</dbReference>
<reference evidence="3" key="2">
    <citation type="submission" date="2021-03" db="UniProtKB">
        <authorList>
            <consortium name="Ensembl"/>
        </authorList>
    </citation>
    <scope>IDENTIFICATION</scope>
</reference>
<protein>
    <recommendedName>
        <fullName evidence="2">RGS domain-containing protein</fullName>
    </recommendedName>
</protein>
<proteinExistence type="predicted"/>
<dbReference type="InterPro" id="IPR016137">
    <property type="entry name" value="RGS"/>
</dbReference>
<dbReference type="PRINTS" id="PR01301">
    <property type="entry name" value="RGSPROTEIN"/>
</dbReference>
<evidence type="ECO:0000313" key="3">
    <source>
        <dbReference type="Ensembl" id="ENSXETP00000119382"/>
    </source>
</evidence>